<dbReference type="GeneID" id="78411498"/>
<proteinExistence type="predicted"/>
<dbReference type="InterPro" id="IPR027417">
    <property type="entry name" value="P-loop_NTPase"/>
</dbReference>
<evidence type="ECO:0000313" key="6">
    <source>
        <dbReference type="Proteomes" id="UP000005926"/>
    </source>
</evidence>
<keyword evidence="2 5" id="KW-0067">ATP-binding</keyword>
<dbReference type="STRING" id="638301.HMPREF0444_0236"/>
<dbReference type="eggNOG" id="COG0488">
    <property type="taxonomic scope" value="Bacteria"/>
</dbReference>
<accession>C8NE91</accession>
<evidence type="ECO:0000256" key="3">
    <source>
        <dbReference type="SAM" id="Coils"/>
    </source>
</evidence>
<dbReference type="EMBL" id="ACKZ01000008">
    <property type="protein sequence ID" value="EEW37992.1"/>
    <property type="molecule type" value="Genomic_DNA"/>
</dbReference>
<comment type="caution">
    <text evidence="5">The sequence shown here is derived from an EMBL/GenBank/DDBJ whole genome shotgun (WGS) entry which is preliminary data.</text>
</comment>
<dbReference type="AlphaFoldDB" id="C8NE91"/>
<dbReference type="CDD" id="cd03221">
    <property type="entry name" value="ABCF_EF-3"/>
    <property type="match status" value="2"/>
</dbReference>
<gene>
    <name evidence="5" type="ORF">HMPREF0444_0236</name>
</gene>
<dbReference type="Gene3D" id="3.40.50.300">
    <property type="entry name" value="P-loop containing nucleotide triphosphate hydrolases"/>
    <property type="match status" value="2"/>
</dbReference>
<keyword evidence="6" id="KW-1185">Reference proteome</keyword>
<dbReference type="Pfam" id="PF16326">
    <property type="entry name" value="ABC_tran_CTD"/>
    <property type="match status" value="1"/>
</dbReference>
<dbReference type="PANTHER" id="PTHR42855">
    <property type="entry name" value="ABC TRANSPORTER ATP-BINDING SUBUNIT"/>
    <property type="match status" value="1"/>
</dbReference>
<dbReference type="InterPro" id="IPR037118">
    <property type="entry name" value="Val-tRNA_synth_C_sf"/>
</dbReference>
<dbReference type="GO" id="GO:0005524">
    <property type="term" value="F:ATP binding"/>
    <property type="evidence" value="ECO:0007669"/>
    <property type="project" value="UniProtKB-KW"/>
</dbReference>
<dbReference type="SUPFAM" id="SSF52540">
    <property type="entry name" value="P-loop containing nucleoside triphosphate hydrolases"/>
    <property type="match status" value="2"/>
</dbReference>
<dbReference type="InterPro" id="IPR032781">
    <property type="entry name" value="ABC_tran_Xtn"/>
</dbReference>
<feature type="domain" description="ABC transporter" evidence="4">
    <location>
        <begin position="4"/>
        <end position="255"/>
    </location>
</feature>
<dbReference type="RefSeq" id="WP_005605213.1">
    <property type="nucleotide sequence ID" value="NZ_CP102283.1"/>
</dbReference>
<reference evidence="5 6" key="1">
    <citation type="submission" date="2009-08" db="EMBL/GenBank/DDBJ databases">
        <authorList>
            <person name="Muzny D."/>
            <person name="Qin X."/>
            <person name="Deng J."/>
            <person name="Jiang H."/>
            <person name="Liu Y."/>
            <person name="Qu J."/>
            <person name="Song X.-Z."/>
            <person name="Zhang L."/>
            <person name="Thornton R."/>
            <person name="Coyle M."/>
            <person name="Francisco L."/>
            <person name="Jackson L."/>
            <person name="Javaid M."/>
            <person name="Korchina V."/>
            <person name="Kovar C."/>
            <person name="Mata R."/>
            <person name="Mathew T."/>
            <person name="Ngo R."/>
            <person name="Nguyen L."/>
            <person name="Nguyen N."/>
            <person name="Okwuonu G."/>
            <person name="Ongeri F."/>
            <person name="Pham C."/>
            <person name="Simmons D."/>
            <person name="Wilczek-Boney K."/>
            <person name="Hale W."/>
            <person name="Jakkamsetti A."/>
            <person name="Pham P."/>
            <person name="Ruth R."/>
            <person name="San Lucas F."/>
            <person name="Warren J."/>
            <person name="Zhang J."/>
            <person name="Zhao Z."/>
            <person name="Zhou C."/>
            <person name="Zhu D."/>
            <person name="Lee S."/>
            <person name="Bess C."/>
            <person name="Blankenburg K."/>
            <person name="Forbes L."/>
            <person name="Fu Q."/>
            <person name="Gubbala S."/>
            <person name="Hirani K."/>
            <person name="Jayaseelan J.C."/>
            <person name="Lara F."/>
            <person name="Munidasa M."/>
            <person name="Palculict T."/>
            <person name="Patil S."/>
            <person name="Pu L.-L."/>
            <person name="Saada N."/>
            <person name="Tang L."/>
            <person name="Weissenberger G."/>
            <person name="Zhu Y."/>
            <person name="Hemphill L."/>
            <person name="Shang Y."/>
            <person name="Youmans B."/>
            <person name="Ayvaz T."/>
            <person name="Ross M."/>
            <person name="Santibanez J."/>
            <person name="Aqrawi P."/>
            <person name="Gross S."/>
            <person name="Joshi V."/>
            <person name="Fowler G."/>
            <person name="Nazareth L."/>
            <person name="Reid J."/>
            <person name="Worley K."/>
            <person name="Petrosino J."/>
            <person name="Highlander S."/>
            <person name="Gibbs R."/>
        </authorList>
    </citation>
    <scope>NUCLEOTIDE SEQUENCE [LARGE SCALE GENOMIC DNA]</scope>
    <source>
        <strain evidence="5 6">ATCC 49175</strain>
    </source>
</reference>
<dbReference type="SMART" id="SM00382">
    <property type="entry name" value="AAA"/>
    <property type="match status" value="2"/>
</dbReference>
<dbReference type="InterPro" id="IPR017871">
    <property type="entry name" value="ABC_transporter-like_CS"/>
</dbReference>
<dbReference type="GO" id="GO:0016887">
    <property type="term" value="F:ATP hydrolysis activity"/>
    <property type="evidence" value="ECO:0007669"/>
    <property type="project" value="InterPro"/>
</dbReference>
<dbReference type="Proteomes" id="UP000005926">
    <property type="component" value="Unassembled WGS sequence"/>
</dbReference>
<evidence type="ECO:0000313" key="5">
    <source>
        <dbReference type="EMBL" id="EEW37992.1"/>
    </source>
</evidence>
<dbReference type="PROSITE" id="PS00211">
    <property type="entry name" value="ABC_TRANSPORTER_1"/>
    <property type="match status" value="1"/>
</dbReference>
<dbReference type="HOGENOM" id="CLU_000604_36_0_9"/>
<dbReference type="Pfam" id="PF00005">
    <property type="entry name" value="ABC_tran"/>
    <property type="match status" value="2"/>
</dbReference>
<feature type="coiled-coil region" evidence="3">
    <location>
        <begin position="568"/>
        <end position="619"/>
    </location>
</feature>
<dbReference type="Gene3D" id="1.10.287.380">
    <property type="entry name" value="Valyl-tRNA synthetase, C-terminal domain"/>
    <property type="match status" value="1"/>
</dbReference>
<organism evidence="5 6">
    <name type="scientific">Granulicatella adiacens ATCC 49175</name>
    <dbReference type="NCBI Taxonomy" id="638301"/>
    <lineage>
        <taxon>Bacteria</taxon>
        <taxon>Bacillati</taxon>
        <taxon>Bacillota</taxon>
        <taxon>Bacilli</taxon>
        <taxon>Lactobacillales</taxon>
        <taxon>Carnobacteriaceae</taxon>
        <taxon>Granulicatella</taxon>
    </lineage>
</organism>
<dbReference type="InterPro" id="IPR051309">
    <property type="entry name" value="ABCF_ATPase"/>
</dbReference>
<keyword evidence="1" id="KW-0547">Nucleotide-binding</keyword>
<evidence type="ECO:0000259" key="4">
    <source>
        <dbReference type="PROSITE" id="PS50893"/>
    </source>
</evidence>
<sequence length="629" mass="72072">MKDFRVDHLKKSYGAKTLLEDVSFIINEGEHVGLIGQNGTGKSTLLSILAGVDFAESGDITTSNDYRIGYLSQQPELDDEDTIFEALYKGDHPTLKVVHDFEEVVDQLRENPTSQSLTKRYSALEQKMNEIDGWQVEVQIKTILQKMGLTDIQKKVGTLSGGQKKRVGLAKVLMEEPDLLLLDEPTNHLDLEAIEWLEGYLANYKGAMMLVTHDRYFLERAVTYMFALVNGRIEAHEGNYESYLEQRSQREQIASRMSQKQKRLYQSELEWMRQGARARTTKQQARIQRFEALEKDVKQTTSQEKLVMEFDQTRIGKRVFQFNQTSLSINGQDIVKNLDWIIQSQARIGIAGVNGVGKSTFLNAIAGQIPFDSGQFVVGETVRIAYYKQQDEDIPMDKQLIQYLREEAEEIKRANGEVASISELLEIFLFPRHLHGAYIHTLSGGERRRLYLLRLLMTKPNVLLLDEPTNDLDIDTLTVLEDFLQSFNGAVLIVSHDRYFLDKTVEQLFVIRGEGQTELFYGSMSDYLEQEKSLSRVVVETPKVEKSKEETTKLTPAKKMTYQEKKEWETIEATIQELEEKMESLQSEMNATAQDFAKLQALQEELDKTEEAAANAYERWEYLAELAGN</sequence>
<dbReference type="FunFam" id="3.40.50.300:FF:000011">
    <property type="entry name" value="Putative ABC transporter ATP-binding component"/>
    <property type="match status" value="1"/>
</dbReference>
<dbReference type="PANTHER" id="PTHR42855:SF1">
    <property type="entry name" value="ABC TRANSPORTER DOMAIN-CONTAINING PROTEIN"/>
    <property type="match status" value="1"/>
</dbReference>
<protein>
    <submittedName>
        <fullName evidence="5">ABC transporter, ATP-binding protein</fullName>
    </submittedName>
</protein>
<dbReference type="InterPro" id="IPR003439">
    <property type="entry name" value="ABC_transporter-like_ATP-bd"/>
</dbReference>
<dbReference type="InterPro" id="IPR032524">
    <property type="entry name" value="ABC_tran_C"/>
</dbReference>
<keyword evidence="3" id="KW-0175">Coiled coil</keyword>
<dbReference type="Pfam" id="PF12848">
    <property type="entry name" value="ABC_tran_Xtn"/>
    <property type="match status" value="1"/>
</dbReference>
<dbReference type="PROSITE" id="PS50893">
    <property type="entry name" value="ABC_TRANSPORTER_2"/>
    <property type="match status" value="2"/>
</dbReference>
<evidence type="ECO:0000256" key="1">
    <source>
        <dbReference type="ARBA" id="ARBA00022741"/>
    </source>
</evidence>
<feature type="domain" description="ABC transporter" evidence="4">
    <location>
        <begin position="320"/>
        <end position="537"/>
    </location>
</feature>
<name>C8NE91_9LACT</name>
<evidence type="ECO:0000256" key="2">
    <source>
        <dbReference type="ARBA" id="ARBA00022840"/>
    </source>
</evidence>
<dbReference type="GO" id="GO:0003677">
    <property type="term" value="F:DNA binding"/>
    <property type="evidence" value="ECO:0007669"/>
    <property type="project" value="InterPro"/>
</dbReference>
<dbReference type="InterPro" id="IPR003593">
    <property type="entry name" value="AAA+_ATPase"/>
</dbReference>